<organism evidence="4 5">
    <name type="scientific">Myriangium duriaei CBS 260.36</name>
    <dbReference type="NCBI Taxonomy" id="1168546"/>
    <lineage>
        <taxon>Eukaryota</taxon>
        <taxon>Fungi</taxon>
        <taxon>Dikarya</taxon>
        <taxon>Ascomycota</taxon>
        <taxon>Pezizomycotina</taxon>
        <taxon>Dothideomycetes</taxon>
        <taxon>Dothideomycetidae</taxon>
        <taxon>Myriangiales</taxon>
        <taxon>Myriangiaceae</taxon>
        <taxon>Myriangium</taxon>
    </lineage>
</organism>
<dbReference type="Pfam" id="PF01399">
    <property type="entry name" value="PCI"/>
    <property type="match status" value="1"/>
</dbReference>
<name>A0A9P4J585_9PEZI</name>
<dbReference type="GO" id="GO:0003723">
    <property type="term" value="F:RNA binding"/>
    <property type="evidence" value="ECO:0007669"/>
    <property type="project" value="InterPro"/>
</dbReference>
<dbReference type="InterPro" id="IPR045114">
    <property type="entry name" value="Csn12-like"/>
</dbReference>
<evidence type="ECO:0000259" key="3">
    <source>
        <dbReference type="PROSITE" id="PS50250"/>
    </source>
</evidence>
<dbReference type="Gene3D" id="1.10.10.10">
    <property type="entry name" value="Winged helix-like DNA-binding domain superfamily/Winged helix DNA-binding domain"/>
    <property type="match status" value="1"/>
</dbReference>
<evidence type="ECO:0000313" key="4">
    <source>
        <dbReference type="EMBL" id="KAF2155311.1"/>
    </source>
</evidence>
<dbReference type="PROSITE" id="PS50250">
    <property type="entry name" value="PCI"/>
    <property type="match status" value="1"/>
</dbReference>
<reference evidence="4" key="1">
    <citation type="journal article" date="2020" name="Stud. Mycol.">
        <title>101 Dothideomycetes genomes: a test case for predicting lifestyles and emergence of pathogens.</title>
        <authorList>
            <person name="Haridas S."/>
            <person name="Albert R."/>
            <person name="Binder M."/>
            <person name="Bloem J."/>
            <person name="Labutti K."/>
            <person name="Salamov A."/>
            <person name="Andreopoulos B."/>
            <person name="Baker S."/>
            <person name="Barry K."/>
            <person name="Bills G."/>
            <person name="Bluhm B."/>
            <person name="Cannon C."/>
            <person name="Castanera R."/>
            <person name="Culley D."/>
            <person name="Daum C."/>
            <person name="Ezra D."/>
            <person name="Gonzalez J."/>
            <person name="Henrissat B."/>
            <person name="Kuo A."/>
            <person name="Liang C."/>
            <person name="Lipzen A."/>
            <person name="Lutzoni F."/>
            <person name="Magnuson J."/>
            <person name="Mondo S."/>
            <person name="Nolan M."/>
            <person name="Ohm R."/>
            <person name="Pangilinan J."/>
            <person name="Park H.-J."/>
            <person name="Ramirez L."/>
            <person name="Alfaro M."/>
            <person name="Sun H."/>
            <person name="Tritt A."/>
            <person name="Yoshinaga Y."/>
            <person name="Zwiers L.-H."/>
            <person name="Turgeon B."/>
            <person name="Goodwin S."/>
            <person name="Spatafora J."/>
            <person name="Crous P."/>
            <person name="Grigoriev I."/>
        </authorList>
    </citation>
    <scope>NUCLEOTIDE SEQUENCE</scope>
    <source>
        <strain evidence="4">CBS 260.36</strain>
    </source>
</reference>
<dbReference type="PANTHER" id="PTHR12732:SF0">
    <property type="entry name" value="PCI DOMAIN-CONTAINING PROTEIN 2"/>
    <property type="match status" value="1"/>
</dbReference>
<dbReference type="Proteomes" id="UP000799439">
    <property type="component" value="Unassembled WGS sequence"/>
</dbReference>
<comment type="caution">
    <text evidence="4">The sequence shown here is derived from an EMBL/GenBank/DDBJ whole genome shotgun (WGS) entry which is preliminary data.</text>
</comment>
<dbReference type="AlphaFoldDB" id="A0A9P4J585"/>
<dbReference type="PANTHER" id="PTHR12732">
    <property type="entry name" value="UNCHARACTERIZED PROTEASOME COMPONENT REGION PCI-CONTAINING"/>
    <property type="match status" value="1"/>
</dbReference>
<evidence type="ECO:0000313" key="5">
    <source>
        <dbReference type="Proteomes" id="UP000799439"/>
    </source>
</evidence>
<dbReference type="OrthoDB" id="10252687at2759"/>
<feature type="compositionally biased region" description="Polar residues" evidence="2">
    <location>
        <begin position="153"/>
        <end position="173"/>
    </location>
</feature>
<feature type="region of interest" description="Disordered" evidence="2">
    <location>
        <begin position="153"/>
        <end position="174"/>
    </location>
</feature>
<comment type="similarity">
    <text evidence="1">Belongs to the CSN12 family.</text>
</comment>
<evidence type="ECO:0000256" key="2">
    <source>
        <dbReference type="SAM" id="MobiDB-lite"/>
    </source>
</evidence>
<dbReference type="SMART" id="SM00753">
    <property type="entry name" value="PAM"/>
    <property type="match status" value="1"/>
</dbReference>
<sequence>MEKIIIPFRRAFEREEGYALAEVLSPLPPSDDPERFYAIQRSANSFTIQSDLRSAFKSVRLDPQEREIWVDVFVHYWKSINDILAAEAATALDSNPPDWTQVYTSWKELLNFIHRGYTQSHFPPWTIPILYTVTKHLRTFAIRADATILPSTSASPGVNSLDEPSTDSTTSHPNLEDCARQINRIFALVTQDRSPPPNRKYGTYYIALLLFRTYFRLSSISLCKNIIRSINAASAADMPALELFPKAHQVGYRYYVGVVAFLDERYEDALRELEAAYGACLAGPGGARQAERILGYLVPTQLLVRHRLPRQGLLEQYPALEGLYKPLCTAVRKGDLGAFDAALAAGEDQFVRRRVYLTLERGRDVCLRNLFRRVYLAGGWDEKVGETGDRVRRSRFPVAEFAAGMRIMGLQAEGDEVEALVAGLIYKGLIKGYISRQHGMVVLNKKGGAFPGTGV</sequence>
<feature type="domain" description="PCI" evidence="3">
    <location>
        <begin position="250"/>
        <end position="448"/>
    </location>
</feature>
<dbReference type="GO" id="GO:0003690">
    <property type="term" value="F:double-stranded DNA binding"/>
    <property type="evidence" value="ECO:0007669"/>
    <property type="project" value="InterPro"/>
</dbReference>
<keyword evidence="5" id="KW-1185">Reference proteome</keyword>
<accession>A0A9P4J585</accession>
<proteinExistence type="inferred from homology"/>
<gene>
    <name evidence="4" type="ORF">K461DRAFT_111253</name>
</gene>
<evidence type="ECO:0000256" key="1">
    <source>
        <dbReference type="ARBA" id="ARBA00025771"/>
    </source>
</evidence>
<dbReference type="InterPro" id="IPR000717">
    <property type="entry name" value="PCI_dom"/>
</dbReference>
<dbReference type="EMBL" id="ML996083">
    <property type="protein sequence ID" value="KAF2155311.1"/>
    <property type="molecule type" value="Genomic_DNA"/>
</dbReference>
<dbReference type="InterPro" id="IPR036388">
    <property type="entry name" value="WH-like_DNA-bd_sf"/>
</dbReference>
<protein>
    <recommendedName>
        <fullName evidence="3">PCI domain-containing protein</fullName>
    </recommendedName>
</protein>